<dbReference type="InterPro" id="IPR036412">
    <property type="entry name" value="HAD-like_sf"/>
</dbReference>
<dbReference type="PANTHER" id="PTHR12083">
    <property type="entry name" value="BIFUNCTIONAL POLYNUCLEOTIDE PHOSPHATASE/KINASE"/>
    <property type="match status" value="1"/>
</dbReference>
<dbReference type="Gene3D" id="3.40.50.1000">
    <property type="entry name" value="HAD superfamily/HAD-like"/>
    <property type="match status" value="1"/>
</dbReference>
<dbReference type="SUPFAM" id="SSF56784">
    <property type="entry name" value="HAD-like"/>
    <property type="match status" value="1"/>
</dbReference>
<dbReference type="NCBIfam" id="TIGR01662">
    <property type="entry name" value="HAD-SF-IIIA"/>
    <property type="match status" value="1"/>
</dbReference>
<sequence length="288" mass="30060">MENFFKRKDPPPGAPAGGPNPKTACTSSTSPSSSSAPRWSTHHDALLARTEAACAPCAKIAAFDLDDTLQKTRSGQKGYMVTDVNDFVDWSADVAPTLRRLHATGYKIVIFSNQGGVKGAMTGKRADVVRRRIDAFARAAGVPLQAFCATQKGVDKDPRSYRKPGAGMWKLATSAAFNGGVEVNVAECFFVGDAAGRAGDFSASDKEFAAGAGVRFMTPEEAFNAPGCAPAGPGDGGGREDGEGAAEDANTKMESAVCAKEGGEGVIVIDDDDDEVDKKMASLRDDTP</sequence>
<dbReference type="NCBIfam" id="TIGR01664">
    <property type="entry name" value="DNA-3'-Pase"/>
    <property type="match status" value="1"/>
</dbReference>
<dbReference type="Proteomes" id="UP000001876">
    <property type="component" value="Unassembled WGS sequence"/>
</dbReference>
<evidence type="ECO:0000313" key="2">
    <source>
        <dbReference type="EMBL" id="EEH56331.1"/>
    </source>
</evidence>
<protein>
    <submittedName>
        <fullName evidence="2">Predicted protein</fullName>
    </submittedName>
</protein>
<dbReference type="KEGG" id="mpp:MICPUCDRAFT_58808"/>
<dbReference type="eggNOG" id="KOG2134">
    <property type="taxonomic scope" value="Eukaryota"/>
</dbReference>
<dbReference type="InterPro" id="IPR013954">
    <property type="entry name" value="PNK3P"/>
</dbReference>
<evidence type="ECO:0000256" key="1">
    <source>
        <dbReference type="SAM" id="MobiDB-lite"/>
    </source>
</evidence>
<dbReference type="InterPro" id="IPR006549">
    <property type="entry name" value="HAD-SF_hydro_IIIA"/>
</dbReference>
<reference evidence="2 3" key="1">
    <citation type="journal article" date="2009" name="Science">
        <title>Green evolution and dynamic adaptations revealed by genomes of the marine picoeukaryotes Micromonas.</title>
        <authorList>
            <person name="Worden A.Z."/>
            <person name="Lee J.H."/>
            <person name="Mock T."/>
            <person name="Rouze P."/>
            <person name="Simmons M.P."/>
            <person name="Aerts A.L."/>
            <person name="Allen A.E."/>
            <person name="Cuvelier M.L."/>
            <person name="Derelle E."/>
            <person name="Everett M.V."/>
            <person name="Foulon E."/>
            <person name="Grimwood J."/>
            <person name="Gundlach H."/>
            <person name="Henrissat B."/>
            <person name="Napoli C."/>
            <person name="McDonald S.M."/>
            <person name="Parker M.S."/>
            <person name="Rombauts S."/>
            <person name="Salamov A."/>
            <person name="Von Dassow P."/>
            <person name="Badger J.H."/>
            <person name="Coutinho P.M."/>
            <person name="Demir E."/>
            <person name="Dubchak I."/>
            <person name="Gentemann C."/>
            <person name="Eikrem W."/>
            <person name="Gready J.E."/>
            <person name="John U."/>
            <person name="Lanier W."/>
            <person name="Lindquist E.A."/>
            <person name="Lucas S."/>
            <person name="Mayer K.F."/>
            <person name="Moreau H."/>
            <person name="Not F."/>
            <person name="Otillar R."/>
            <person name="Panaud O."/>
            <person name="Pangilinan J."/>
            <person name="Paulsen I."/>
            <person name="Piegu B."/>
            <person name="Poliakov A."/>
            <person name="Robbens S."/>
            <person name="Schmutz J."/>
            <person name="Toulza E."/>
            <person name="Wyss T."/>
            <person name="Zelensky A."/>
            <person name="Zhou K."/>
            <person name="Armbrust E.V."/>
            <person name="Bhattacharya D."/>
            <person name="Goodenough U.W."/>
            <person name="Van de Peer Y."/>
            <person name="Grigoriev I.V."/>
        </authorList>
    </citation>
    <scope>NUCLEOTIDE SEQUENCE [LARGE SCALE GENOMIC DNA]</scope>
    <source>
        <strain evidence="2 3">CCMP1545</strain>
    </source>
</reference>
<feature type="region of interest" description="Disordered" evidence="1">
    <location>
        <begin position="1"/>
        <end position="42"/>
    </location>
</feature>
<feature type="compositionally biased region" description="Basic and acidic residues" evidence="1">
    <location>
        <begin position="1"/>
        <end position="10"/>
    </location>
</feature>
<dbReference type="InterPro" id="IPR006551">
    <property type="entry name" value="Polynucleotide_phosphatase"/>
</dbReference>
<dbReference type="GO" id="GO:0046403">
    <property type="term" value="F:polynucleotide 3'-phosphatase activity"/>
    <property type="evidence" value="ECO:0007669"/>
    <property type="project" value="TreeGrafter"/>
</dbReference>
<evidence type="ECO:0000313" key="3">
    <source>
        <dbReference type="Proteomes" id="UP000001876"/>
    </source>
</evidence>
<dbReference type="GO" id="GO:0046404">
    <property type="term" value="F:ATP-dependent polydeoxyribonucleotide 5'-hydroxyl-kinase activity"/>
    <property type="evidence" value="ECO:0007669"/>
    <property type="project" value="TreeGrafter"/>
</dbReference>
<dbReference type="GO" id="GO:0006281">
    <property type="term" value="P:DNA repair"/>
    <property type="evidence" value="ECO:0007669"/>
    <property type="project" value="TreeGrafter"/>
</dbReference>
<dbReference type="InterPro" id="IPR023214">
    <property type="entry name" value="HAD_sf"/>
</dbReference>
<keyword evidence="3" id="KW-1185">Reference proteome</keyword>
<dbReference type="OrthoDB" id="19045at2759"/>
<organism evidence="3">
    <name type="scientific">Micromonas pusilla (strain CCMP1545)</name>
    <name type="common">Picoplanktonic green alga</name>
    <dbReference type="NCBI Taxonomy" id="564608"/>
    <lineage>
        <taxon>Eukaryota</taxon>
        <taxon>Viridiplantae</taxon>
        <taxon>Chlorophyta</taxon>
        <taxon>Mamiellophyceae</taxon>
        <taxon>Mamiellales</taxon>
        <taxon>Mamiellaceae</taxon>
        <taxon>Micromonas</taxon>
    </lineage>
</organism>
<dbReference type="Pfam" id="PF08645">
    <property type="entry name" value="PNK3P"/>
    <property type="match status" value="1"/>
</dbReference>
<dbReference type="PANTHER" id="PTHR12083:SF9">
    <property type="entry name" value="BIFUNCTIONAL POLYNUCLEOTIDE PHOSPHATASE_KINASE"/>
    <property type="match status" value="1"/>
</dbReference>
<proteinExistence type="predicted"/>
<dbReference type="GeneID" id="9684935"/>
<dbReference type="GO" id="GO:0003690">
    <property type="term" value="F:double-stranded DNA binding"/>
    <property type="evidence" value="ECO:0007669"/>
    <property type="project" value="TreeGrafter"/>
</dbReference>
<dbReference type="STRING" id="564608.C1MUH5"/>
<dbReference type="RefSeq" id="XP_003059199.1">
    <property type="nucleotide sequence ID" value="XM_003059153.1"/>
</dbReference>
<dbReference type="AlphaFoldDB" id="C1MUH5"/>
<dbReference type="EMBL" id="GG663740">
    <property type="protein sequence ID" value="EEH56331.1"/>
    <property type="molecule type" value="Genomic_DNA"/>
</dbReference>
<feature type="compositionally biased region" description="Low complexity" evidence="1">
    <location>
        <begin position="17"/>
        <end position="39"/>
    </location>
</feature>
<feature type="region of interest" description="Disordered" evidence="1">
    <location>
        <begin position="224"/>
        <end position="257"/>
    </location>
</feature>
<name>C1MUH5_MICPC</name>
<accession>C1MUH5</accession>
<gene>
    <name evidence="2" type="ORF">MICPUCDRAFT_58808</name>
</gene>